<proteinExistence type="predicted"/>
<dbReference type="OrthoDB" id="421951at2759"/>
<dbReference type="eggNOG" id="ENOG502QSKS">
    <property type="taxonomic scope" value="Eukaryota"/>
</dbReference>
<dbReference type="Proteomes" id="UP000189703">
    <property type="component" value="Unplaced"/>
</dbReference>
<accession>A0A1U7YSZ9</accession>
<protein>
    <submittedName>
        <fullName evidence="4">Uncharacterized protein LOC104587480</fullName>
    </submittedName>
</protein>
<name>A0A1U7YSZ9_NELNU</name>
<dbReference type="Gene3D" id="3.90.1720.10">
    <property type="entry name" value="endopeptidase domain like (from Nostoc punctiforme)"/>
    <property type="match status" value="1"/>
</dbReference>
<feature type="compositionally biased region" description="Acidic residues" evidence="1">
    <location>
        <begin position="374"/>
        <end position="383"/>
    </location>
</feature>
<dbReference type="PROSITE" id="PS51934">
    <property type="entry name" value="LRAT"/>
    <property type="match status" value="1"/>
</dbReference>
<gene>
    <name evidence="4" type="primary">LOC104587480</name>
</gene>
<dbReference type="AlphaFoldDB" id="A0A1U7YSZ9"/>
<dbReference type="STRING" id="4432.A0A1U7YSZ9"/>
<dbReference type="GeneID" id="104587480"/>
<dbReference type="PANTHER" id="PTHR46137:SF3">
    <property type="entry name" value="OS05G0310600 PROTEIN"/>
    <property type="match status" value="1"/>
</dbReference>
<dbReference type="Pfam" id="PF04970">
    <property type="entry name" value="LRAT"/>
    <property type="match status" value="1"/>
</dbReference>
<dbReference type="InterPro" id="IPR007053">
    <property type="entry name" value="LRAT_dom"/>
</dbReference>
<evidence type="ECO:0000256" key="1">
    <source>
        <dbReference type="SAM" id="MobiDB-lite"/>
    </source>
</evidence>
<dbReference type="KEGG" id="nnu:104587480"/>
<feature type="domain" description="LRAT" evidence="2">
    <location>
        <begin position="32"/>
        <end position="179"/>
    </location>
</feature>
<organism evidence="3 4">
    <name type="scientific">Nelumbo nucifera</name>
    <name type="common">Sacred lotus</name>
    <dbReference type="NCBI Taxonomy" id="4432"/>
    <lineage>
        <taxon>Eukaryota</taxon>
        <taxon>Viridiplantae</taxon>
        <taxon>Streptophyta</taxon>
        <taxon>Embryophyta</taxon>
        <taxon>Tracheophyta</taxon>
        <taxon>Spermatophyta</taxon>
        <taxon>Magnoliopsida</taxon>
        <taxon>Proteales</taxon>
        <taxon>Nelumbonaceae</taxon>
        <taxon>Nelumbo</taxon>
    </lineage>
</organism>
<dbReference type="RefSeq" id="XP_010243410.1">
    <property type="nucleotide sequence ID" value="XM_010245108.2"/>
</dbReference>
<sequence length="383" mass="42302">MEKIKGVIQSIKGRFLNRIDRRELKEGDHIYCWRPQFYVYAHHGIYIGDEQVIHFSPPPPLPGSFSYFSGSFSDASSVARIPCTKCDSHSREGVTQCCLDCFLSGGELCRLQYNVSRLFFFSRVRAGTCSLAKSSPPAVILHRAKYLLECNGFGRYDFLRNNCEHFAIYCSTCLISQKPLEVGQVGALKGFLERLYKSRKLKVNGILRNLLGFQSGLAESLLAFLQSVFGSKIEETVMELARGLFGESGLADAVGKEILEFCSGKMRVSPSAADASALLTNIYAELFILYYFYSVARYQSDIGIRCDVRSIDVERLVAELNVAEPELVAESGVAGSGSEPLAELEVGEPEPVAASKEAGAEFVADPKMVKPESDMVDPEIVED</sequence>
<feature type="region of interest" description="Disordered" evidence="1">
    <location>
        <begin position="331"/>
        <end position="383"/>
    </location>
</feature>
<keyword evidence="3" id="KW-1185">Reference proteome</keyword>
<evidence type="ECO:0000313" key="4">
    <source>
        <dbReference type="RefSeq" id="XP_010243410.1"/>
    </source>
</evidence>
<evidence type="ECO:0000313" key="3">
    <source>
        <dbReference type="Proteomes" id="UP000189703"/>
    </source>
</evidence>
<dbReference type="PANTHER" id="PTHR46137">
    <property type="entry name" value="OS05G0310600 PROTEIN"/>
    <property type="match status" value="1"/>
</dbReference>
<dbReference type="InParanoid" id="A0A1U7YSZ9"/>
<reference evidence="4" key="1">
    <citation type="submission" date="2025-08" db="UniProtKB">
        <authorList>
            <consortium name="RefSeq"/>
        </authorList>
    </citation>
    <scope>IDENTIFICATION</scope>
</reference>
<evidence type="ECO:0000259" key="2">
    <source>
        <dbReference type="PROSITE" id="PS51934"/>
    </source>
</evidence>